<dbReference type="Pfam" id="PF07228">
    <property type="entry name" value="SpoIIE"/>
    <property type="match status" value="1"/>
</dbReference>
<dbReference type="PANTHER" id="PTHR43156:SF2">
    <property type="entry name" value="STAGE II SPORULATION PROTEIN E"/>
    <property type="match status" value="1"/>
</dbReference>
<dbReference type="InterPro" id="IPR036457">
    <property type="entry name" value="PPM-type-like_dom_sf"/>
</dbReference>
<dbReference type="EMBL" id="CP042430">
    <property type="protein sequence ID" value="QEC49269.1"/>
    <property type="molecule type" value="Genomic_DNA"/>
</dbReference>
<dbReference type="AlphaFoldDB" id="A0A5B8U833"/>
<feature type="region of interest" description="Disordered" evidence="2">
    <location>
        <begin position="1"/>
        <end position="34"/>
    </location>
</feature>
<dbReference type="InterPro" id="IPR001932">
    <property type="entry name" value="PPM-type_phosphatase-like_dom"/>
</dbReference>
<dbReference type="SUPFAM" id="SSF81606">
    <property type="entry name" value="PP2C-like"/>
    <property type="match status" value="1"/>
</dbReference>
<dbReference type="PANTHER" id="PTHR43156">
    <property type="entry name" value="STAGE II SPORULATION PROTEIN E-RELATED"/>
    <property type="match status" value="1"/>
</dbReference>
<dbReference type="KEGG" id="bsol:FSW04_17915"/>
<evidence type="ECO:0000259" key="3">
    <source>
        <dbReference type="SMART" id="SM00331"/>
    </source>
</evidence>
<dbReference type="OrthoDB" id="5181538at2"/>
<protein>
    <submittedName>
        <fullName evidence="4">SpoIIE family protein phosphatase</fullName>
    </submittedName>
</protein>
<dbReference type="Gene3D" id="3.60.40.10">
    <property type="entry name" value="PPM-type phosphatase domain"/>
    <property type="match status" value="1"/>
</dbReference>
<sequence length="363" mass="39670">MDTTASMREDKRAPGQDEQRCAPSPMPSDAENDKELVRKLRSEAVDLRSEAVDLRSEAVDLRAEAVDLRSEAGDLRREAVDRERDLHDIGEREHRHERLIARLRQEADVREEDLVALRARLAAAEHELEDLRAIRDALTPPELPQRPGLDLAAAFLPAAAERVSGDFYLVADGPQESTVLVVGDAAGHGLHAGRRAAFVRTAFVTTAPFTDDPARLLSWVNTAMTERAGTAEEFVTAACLTYLPSERRLRWAYAGHPPAMLLDTGEELLGAEQGVPLGLDTHLECLEGSRQCEAGEGLLLYTDGLTEARRDGEQFGLPGVRHALADVAHPSPAEVIAILRSRVAEFAYGTLTDDLCLLAARIG</sequence>
<name>A0A5B8U833_9ACTN</name>
<evidence type="ECO:0000256" key="1">
    <source>
        <dbReference type="ARBA" id="ARBA00022801"/>
    </source>
</evidence>
<accession>A0A5B8U833</accession>
<feature type="domain" description="PPM-type phosphatase" evidence="3">
    <location>
        <begin position="146"/>
        <end position="362"/>
    </location>
</feature>
<dbReference type="Proteomes" id="UP000321805">
    <property type="component" value="Chromosome"/>
</dbReference>
<proteinExistence type="predicted"/>
<dbReference type="InterPro" id="IPR052016">
    <property type="entry name" value="Bact_Sigma-Reg"/>
</dbReference>
<keyword evidence="5" id="KW-1185">Reference proteome</keyword>
<evidence type="ECO:0000313" key="5">
    <source>
        <dbReference type="Proteomes" id="UP000321805"/>
    </source>
</evidence>
<dbReference type="SMART" id="SM00331">
    <property type="entry name" value="PP2C_SIG"/>
    <property type="match status" value="1"/>
</dbReference>
<keyword evidence="1" id="KW-0378">Hydrolase</keyword>
<dbReference type="GO" id="GO:0016791">
    <property type="term" value="F:phosphatase activity"/>
    <property type="evidence" value="ECO:0007669"/>
    <property type="project" value="TreeGrafter"/>
</dbReference>
<organism evidence="4 5">
    <name type="scientific">Baekduia soli</name>
    <dbReference type="NCBI Taxonomy" id="496014"/>
    <lineage>
        <taxon>Bacteria</taxon>
        <taxon>Bacillati</taxon>
        <taxon>Actinomycetota</taxon>
        <taxon>Thermoleophilia</taxon>
        <taxon>Solirubrobacterales</taxon>
        <taxon>Baekduiaceae</taxon>
        <taxon>Baekduia</taxon>
    </lineage>
</organism>
<reference evidence="4 5" key="1">
    <citation type="journal article" date="2018" name="J. Microbiol.">
        <title>Baekduia soli gen. nov., sp. nov., a novel bacterium isolated from the soil of Baekdu Mountain and proposal of a novel family name, Baekduiaceae fam. nov.</title>
        <authorList>
            <person name="An D.S."/>
            <person name="Siddiqi M.Z."/>
            <person name="Kim K.H."/>
            <person name="Yu H.S."/>
            <person name="Im W.T."/>
        </authorList>
    </citation>
    <scope>NUCLEOTIDE SEQUENCE [LARGE SCALE GENOMIC DNA]</scope>
    <source>
        <strain evidence="4 5">BR7-21</strain>
    </source>
</reference>
<gene>
    <name evidence="4" type="ORF">FSW04_17915</name>
</gene>
<evidence type="ECO:0000313" key="4">
    <source>
        <dbReference type="EMBL" id="QEC49269.1"/>
    </source>
</evidence>
<feature type="compositionally biased region" description="Basic and acidic residues" evidence="2">
    <location>
        <begin position="7"/>
        <end position="20"/>
    </location>
</feature>
<evidence type="ECO:0000256" key="2">
    <source>
        <dbReference type="SAM" id="MobiDB-lite"/>
    </source>
</evidence>